<dbReference type="InterPro" id="IPR012854">
    <property type="entry name" value="Cu_amine_oxidase-like_N"/>
</dbReference>
<dbReference type="Gene3D" id="3.20.20.80">
    <property type="entry name" value="Glycosidases"/>
    <property type="match status" value="1"/>
</dbReference>
<feature type="signal peptide" evidence="1">
    <location>
        <begin position="1"/>
        <end position="28"/>
    </location>
</feature>
<keyword evidence="4" id="KW-1185">Reference proteome</keyword>
<dbReference type="Pfam" id="PF00704">
    <property type="entry name" value="Glyco_hydro_18"/>
    <property type="match status" value="1"/>
</dbReference>
<dbReference type="SUPFAM" id="SSF55383">
    <property type="entry name" value="Copper amine oxidase, domain N"/>
    <property type="match status" value="1"/>
</dbReference>
<reference evidence="3 4" key="1">
    <citation type="submission" date="2016-03" db="EMBL/GenBank/DDBJ databases">
        <title>Draft genome sequence of Paenibacillus antarcticus CECT 5836.</title>
        <authorList>
            <person name="Shin S.-K."/>
            <person name="Yi H."/>
        </authorList>
    </citation>
    <scope>NUCLEOTIDE SEQUENCE [LARGE SCALE GENOMIC DNA]</scope>
    <source>
        <strain evidence="3 4">CECT 5836</strain>
    </source>
</reference>
<organism evidence="3 4">
    <name type="scientific">Paenibacillus antarcticus</name>
    <dbReference type="NCBI Taxonomy" id="253703"/>
    <lineage>
        <taxon>Bacteria</taxon>
        <taxon>Bacillati</taxon>
        <taxon>Bacillota</taxon>
        <taxon>Bacilli</taxon>
        <taxon>Bacillales</taxon>
        <taxon>Paenibacillaceae</taxon>
        <taxon>Paenibacillus</taxon>
    </lineage>
</organism>
<accession>A0A168NG35</accession>
<dbReference type="InterPro" id="IPR036582">
    <property type="entry name" value="Mao_N_sf"/>
</dbReference>
<dbReference type="Gene3D" id="3.30.457.10">
    <property type="entry name" value="Copper amine oxidase-like, N-terminal domain"/>
    <property type="match status" value="1"/>
</dbReference>
<evidence type="ECO:0000256" key="1">
    <source>
        <dbReference type="SAM" id="SignalP"/>
    </source>
</evidence>
<comment type="caution">
    <text evidence="3">The sequence shown here is derived from an EMBL/GenBank/DDBJ whole genome shotgun (WGS) entry which is preliminary data.</text>
</comment>
<keyword evidence="3" id="KW-0378">Hydrolase</keyword>
<feature type="chain" id="PRO_5007899276" evidence="1">
    <location>
        <begin position="29"/>
        <end position="417"/>
    </location>
</feature>
<dbReference type="GO" id="GO:0016787">
    <property type="term" value="F:hydrolase activity"/>
    <property type="evidence" value="ECO:0007669"/>
    <property type="project" value="UniProtKB-KW"/>
</dbReference>
<sequence length="417" mass="45033">MKRFAQILLCSIIVVGGMSALSTNTSEAASNQSGQVSIMLDDYSLPFPVQPTVKDGTTLVPFRAISEALGVKVVWNQAKQEITASKSGATGTKQVVLTMGSKNALVDGQVVKLIASPQTVQGSTLIPLSFFSTQFGATVAWDQGTKTVSITSPKEDIYTMGFYALSSFDERSMVSSFDSVAFGWSRIDKDGQFTTQGKEYRWPQAAGTVTPESIIQETDQQGTTPYLMVYSVDGGLELTKNLEDLELQNKTITAIVDTASQKGFKGVVLDLEGLGWSGDKAKARSDYNAFIKNLSSKTNQAGLKLSIVLHPLNSSYTGYDYKMLASLSDDLIIMGYAFEDEKSPEPLGKVDEAITLALKEVGKDKLILGISLGSENEQSVNAKIGLAKRYGLKGIAIWRIGIIGQAAWTEMNKSVFK</sequence>
<gene>
    <name evidence="3" type="ORF">PBAT_12710</name>
</gene>
<evidence type="ECO:0000313" key="4">
    <source>
        <dbReference type="Proteomes" id="UP000077355"/>
    </source>
</evidence>
<dbReference type="AlphaFoldDB" id="A0A168NG35"/>
<evidence type="ECO:0000259" key="2">
    <source>
        <dbReference type="PROSITE" id="PS51910"/>
    </source>
</evidence>
<name>A0A168NG35_9BACL</name>
<dbReference type="GO" id="GO:0070492">
    <property type="term" value="F:oligosaccharide binding"/>
    <property type="evidence" value="ECO:0007669"/>
    <property type="project" value="TreeGrafter"/>
</dbReference>
<dbReference type="GO" id="GO:0005975">
    <property type="term" value="P:carbohydrate metabolic process"/>
    <property type="evidence" value="ECO:0007669"/>
    <property type="project" value="InterPro"/>
</dbReference>
<dbReference type="PROSITE" id="PS51910">
    <property type="entry name" value="GH18_2"/>
    <property type="match status" value="1"/>
</dbReference>
<feature type="domain" description="GH18" evidence="2">
    <location>
        <begin position="145"/>
        <end position="414"/>
    </location>
</feature>
<dbReference type="Pfam" id="PF07833">
    <property type="entry name" value="Cu_amine_oxidN1"/>
    <property type="match status" value="1"/>
</dbReference>
<dbReference type="PANTHER" id="PTHR46066">
    <property type="entry name" value="CHITINASE DOMAIN-CONTAINING PROTEIN 1 FAMILY MEMBER"/>
    <property type="match status" value="1"/>
</dbReference>
<dbReference type="EMBL" id="LVJI01000016">
    <property type="protein sequence ID" value="OAB45761.1"/>
    <property type="molecule type" value="Genomic_DNA"/>
</dbReference>
<dbReference type="PANTHER" id="PTHR46066:SF2">
    <property type="entry name" value="CHITINASE DOMAIN-CONTAINING PROTEIN 1"/>
    <property type="match status" value="1"/>
</dbReference>
<dbReference type="SUPFAM" id="SSF51445">
    <property type="entry name" value="(Trans)glycosidases"/>
    <property type="match status" value="1"/>
</dbReference>
<dbReference type="Proteomes" id="UP000077355">
    <property type="component" value="Unassembled WGS sequence"/>
</dbReference>
<keyword evidence="1" id="KW-0732">Signal</keyword>
<dbReference type="GO" id="GO:0012505">
    <property type="term" value="C:endomembrane system"/>
    <property type="evidence" value="ECO:0007669"/>
    <property type="project" value="TreeGrafter"/>
</dbReference>
<evidence type="ECO:0000313" key="3">
    <source>
        <dbReference type="EMBL" id="OAB45761.1"/>
    </source>
</evidence>
<protein>
    <submittedName>
        <fullName evidence="3">Glycosyl hydrolase</fullName>
    </submittedName>
</protein>
<dbReference type="OrthoDB" id="9769314at2"/>
<proteinExistence type="predicted"/>
<dbReference type="InterPro" id="IPR017853">
    <property type="entry name" value="GH"/>
</dbReference>
<dbReference type="InterPro" id="IPR001223">
    <property type="entry name" value="Glyco_hydro18_cat"/>
</dbReference>